<dbReference type="InterPro" id="IPR017452">
    <property type="entry name" value="GPCR_Rhodpsn_7TM"/>
</dbReference>
<comment type="caution">
    <text evidence="7">The sequence shown here is derived from an EMBL/GenBank/DDBJ whole genome shotgun (WGS) entry which is preliminary data.</text>
</comment>
<evidence type="ECO:0000256" key="5">
    <source>
        <dbReference type="SAM" id="Phobius"/>
    </source>
</evidence>
<dbReference type="SUPFAM" id="SSF81321">
    <property type="entry name" value="Family A G protein-coupled receptor-like"/>
    <property type="match status" value="1"/>
</dbReference>
<evidence type="ECO:0000259" key="6">
    <source>
        <dbReference type="PROSITE" id="PS50262"/>
    </source>
</evidence>
<evidence type="ECO:0000256" key="4">
    <source>
        <dbReference type="ARBA" id="ARBA00023136"/>
    </source>
</evidence>
<dbReference type="Proteomes" id="UP001497497">
    <property type="component" value="Unassembled WGS sequence"/>
</dbReference>
<keyword evidence="3 5" id="KW-1133">Transmembrane helix</keyword>
<protein>
    <recommendedName>
        <fullName evidence="6">G-protein coupled receptors family 1 profile domain-containing protein</fullName>
    </recommendedName>
</protein>
<comment type="subcellular location">
    <subcellularLocation>
        <location evidence="1">Membrane</location>
    </subcellularLocation>
</comment>
<dbReference type="PRINTS" id="PR00237">
    <property type="entry name" value="GPCRRHODOPSN"/>
</dbReference>
<keyword evidence="4 5" id="KW-0472">Membrane</keyword>
<dbReference type="AlphaFoldDB" id="A0AAV2GXA7"/>
<feature type="transmembrane region" description="Helical" evidence="5">
    <location>
        <begin position="212"/>
        <end position="236"/>
    </location>
</feature>
<evidence type="ECO:0000313" key="7">
    <source>
        <dbReference type="EMBL" id="CAL1526077.1"/>
    </source>
</evidence>
<dbReference type="GO" id="GO:0016020">
    <property type="term" value="C:membrane"/>
    <property type="evidence" value="ECO:0007669"/>
    <property type="project" value="UniProtKB-SubCell"/>
</dbReference>
<proteinExistence type="predicted"/>
<sequence length="280" mass="32075">MLVLSRHGMGDSTNVVLVALSLSDLIFSTSETFSRSVRIVNRYDLAWADALSTIQFIGFVRVSLWAMVTSTWLVSVISVERMLAVCFPFHVSRLTSPKKMTCTVVLVYIFVTPLYYPYLGHFYATWDYDPVLNKTYLYLYMTQWYYDNYWWLTVHERYILPSFATTIPMVAILVGTFTTIVALTTQTAQHKRVLNTSSLRARRAKEMKSVKISLLICLCLAFSILIPNAALDAWIGLNIHAVPLVILDMIRDFTQLAVQLNASMNFFIYVALSSKFKETY</sequence>
<evidence type="ECO:0000313" key="8">
    <source>
        <dbReference type="Proteomes" id="UP001497497"/>
    </source>
</evidence>
<evidence type="ECO:0000256" key="2">
    <source>
        <dbReference type="ARBA" id="ARBA00022692"/>
    </source>
</evidence>
<keyword evidence="2 5" id="KW-0812">Transmembrane</keyword>
<dbReference type="PANTHER" id="PTHR46641:SF2">
    <property type="entry name" value="FMRFAMIDE RECEPTOR"/>
    <property type="match status" value="1"/>
</dbReference>
<dbReference type="Gene3D" id="1.20.1070.10">
    <property type="entry name" value="Rhodopsin 7-helix transmembrane proteins"/>
    <property type="match status" value="1"/>
</dbReference>
<dbReference type="InterPro" id="IPR052954">
    <property type="entry name" value="GPCR-Ligand_Int"/>
</dbReference>
<keyword evidence="8" id="KW-1185">Reference proteome</keyword>
<accession>A0AAV2GXA7</accession>
<organism evidence="7 8">
    <name type="scientific">Lymnaea stagnalis</name>
    <name type="common">Great pond snail</name>
    <name type="synonym">Helix stagnalis</name>
    <dbReference type="NCBI Taxonomy" id="6523"/>
    <lineage>
        <taxon>Eukaryota</taxon>
        <taxon>Metazoa</taxon>
        <taxon>Spiralia</taxon>
        <taxon>Lophotrochozoa</taxon>
        <taxon>Mollusca</taxon>
        <taxon>Gastropoda</taxon>
        <taxon>Heterobranchia</taxon>
        <taxon>Euthyneura</taxon>
        <taxon>Panpulmonata</taxon>
        <taxon>Hygrophila</taxon>
        <taxon>Lymnaeoidea</taxon>
        <taxon>Lymnaeidae</taxon>
        <taxon>Lymnaea</taxon>
    </lineage>
</organism>
<feature type="non-terminal residue" evidence="7">
    <location>
        <position position="280"/>
    </location>
</feature>
<feature type="domain" description="G-protein coupled receptors family 1 profile" evidence="6">
    <location>
        <begin position="1"/>
        <end position="269"/>
    </location>
</feature>
<name>A0AAV2GXA7_LYMST</name>
<dbReference type="Pfam" id="PF00001">
    <property type="entry name" value="7tm_1"/>
    <property type="match status" value="1"/>
</dbReference>
<feature type="transmembrane region" description="Helical" evidence="5">
    <location>
        <begin position="256"/>
        <end position="272"/>
    </location>
</feature>
<dbReference type="GO" id="GO:0004930">
    <property type="term" value="F:G protein-coupled receptor activity"/>
    <property type="evidence" value="ECO:0007669"/>
    <property type="project" value="InterPro"/>
</dbReference>
<feature type="transmembrane region" description="Helical" evidence="5">
    <location>
        <begin position="103"/>
        <end position="124"/>
    </location>
</feature>
<dbReference type="InterPro" id="IPR000276">
    <property type="entry name" value="GPCR_Rhodpsn"/>
</dbReference>
<dbReference type="PROSITE" id="PS50262">
    <property type="entry name" value="G_PROTEIN_RECEP_F1_2"/>
    <property type="match status" value="1"/>
</dbReference>
<dbReference type="EMBL" id="CAXITT010000002">
    <property type="protein sequence ID" value="CAL1526077.1"/>
    <property type="molecule type" value="Genomic_DNA"/>
</dbReference>
<feature type="transmembrane region" description="Helical" evidence="5">
    <location>
        <begin position="158"/>
        <end position="183"/>
    </location>
</feature>
<evidence type="ECO:0000256" key="1">
    <source>
        <dbReference type="ARBA" id="ARBA00004370"/>
    </source>
</evidence>
<reference evidence="7 8" key="1">
    <citation type="submission" date="2024-04" db="EMBL/GenBank/DDBJ databases">
        <authorList>
            <consortium name="Genoscope - CEA"/>
            <person name="William W."/>
        </authorList>
    </citation>
    <scope>NUCLEOTIDE SEQUENCE [LARGE SCALE GENOMIC DNA]</scope>
</reference>
<gene>
    <name evidence="7" type="ORF">GSLYS_00000254001</name>
</gene>
<evidence type="ECO:0000256" key="3">
    <source>
        <dbReference type="ARBA" id="ARBA00022989"/>
    </source>
</evidence>
<dbReference type="PANTHER" id="PTHR46641">
    <property type="entry name" value="FMRFAMIDE RECEPTOR-RELATED"/>
    <property type="match status" value="1"/>
</dbReference>